<dbReference type="EMBL" id="HBHX01054048">
    <property type="protein sequence ID" value="CAE0133615.1"/>
    <property type="molecule type" value="Transcribed_RNA"/>
</dbReference>
<organism evidence="1">
    <name type="scientific">Haptolina ericina</name>
    <dbReference type="NCBI Taxonomy" id="156174"/>
    <lineage>
        <taxon>Eukaryota</taxon>
        <taxon>Haptista</taxon>
        <taxon>Haptophyta</taxon>
        <taxon>Prymnesiophyceae</taxon>
        <taxon>Prymnesiales</taxon>
        <taxon>Prymnesiaceae</taxon>
        <taxon>Haptolina</taxon>
    </lineage>
</organism>
<dbReference type="GO" id="GO:0008967">
    <property type="term" value="F:phosphoglycolate phosphatase activity"/>
    <property type="evidence" value="ECO:0007669"/>
    <property type="project" value="TreeGrafter"/>
</dbReference>
<dbReference type="InterPro" id="IPR023214">
    <property type="entry name" value="HAD_sf"/>
</dbReference>
<dbReference type="AlphaFoldDB" id="A0A7S3F8Q0"/>
<proteinExistence type="predicted"/>
<protein>
    <recommendedName>
        <fullName evidence="2">Phosphoglycolate phosphatase</fullName>
    </recommendedName>
</protein>
<evidence type="ECO:0008006" key="2">
    <source>
        <dbReference type="Google" id="ProtNLM"/>
    </source>
</evidence>
<dbReference type="SUPFAM" id="SSF56784">
    <property type="entry name" value="HAD-like"/>
    <property type="match status" value="1"/>
</dbReference>
<dbReference type="PANTHER" id="PTHR43434:SF1">
    <property type="entry name" value="PHOSPHOGLYCOLATE PHOSPHATASE"/>
    <property type="match status" value="1"/>
</dbReference>
<gene>
    <name evidence="1" type="ORF">HERI1096_LOCUS29778</name>
</gene>
<dbReference type="InterPro" id="IPR050155">
    <property type="entry name" value="HAD-like_hydrolase_sf"/>
</dbReference>
<name>A0A7S3F8Q0_9EUKA</name>
<dbReference type="Pfam" id="PF00702">
    <property type="entry name" value="Hydrolase"/>
    <property type="match status" value="1"/>
</dbReference>
<dbReference type="GO" id="GO:0005829">
    <property type="term" value="C:cytosol"/>
    <property type="evidence" value="ECO:0007669"/>
    <property type="project" value="TreeGrafter"/>
</dbReference>
<dbReference type="InterPro" id="IPR036412">
    <property type="entry name" value="HAD-like_sf"/>
</dbReference>
<dbReference type="CDD" id="cd01427">
    <property type="entry name" value="HAD_like"/>
    <property type="match status" value="1"/>
</dbReference>
<sequence>MREIVCRYDGGLAVLETVPSDSRTAPPGVTVTRHSIFAGVAHGLHTRGVYPGPAGESADALGVRLCDEFSHLLEQRLAVAQEVPGAAALLRHLAAAGIPCYVNTATPQEPAEKLIKALGWSPFFRAVLGAPRTKVQNLEAVAVAEQLAPSQLVHVGDGNNDCLAAQAFGCTFIGVVLDEGAEPFTGPVHTVVCDMHQACHVVNQLAGLPLQPL</sequence>
<reference evidence="1" key="1">
    <citation type="submission" date="2021-01" db="EMBL/GenBank/DDBJ databases">
        <authorList>
            <person name="Corre E."/>
            <person name="Pelletier E."/>
            <person name="Niang G."/>
            <person name="Scheremetjew M."/>
            <person name="Finn R."/>
            <person name="Kale V."/>
            <person name="Holt S."/>
            <person name="Cochrane G."/>
            <person name="Meng A."/>
            <person name="Brown T."/>
            <person name="Cohen L."/>
        </authorList>
    </citation>
    <scope>NUCLEOTIDE SEQUENCE</scope>
    <source>
        <strain evidence="1">CCMP281</strain>
    </source>
</reference>
<dbReference type="PANTHER" id="PTHR43434">
    <property type="entry name" value="PHOSPHOGLYCOLATE PHOSPHATASE"/>
    <property type="match status" value="1"/>
</dbReference>
<dbReference type="GO" id="GO:0006281">
    <property type="term" value="P:DNA repair"/>
    <property type="evidence" value="ECO:0007669"/>
    <property type="project" value="TreeGrafter"/>
</dbReference>
<dbReference type="Gene3D" id="3.40.50.1000">
    <property type="entry name" value="HAD superfamily/HAD-like"/>
    <property type="match status" value="1"/>
</dbReference>
<evidence type="ECO:0000313" key="1">
    <source>
        <dbReference type="EMBL" id="CAE0133615.1"/>
    </source>
</evidence>
<accession>A0A7S3F8Q0</accession>